<feature type="active site" description="Proton donor/acceptor" evidence="3">
    <location>
        <position position="376"/>
    </location>
</feature>
<accession>A9V2Z0</accession>
<dbReference type="PANTHER" id="PTHR12756:SF11">
    <property type="entry name" value="CYTOSOLIC CARBOXYPEPTIDASE 1"/>
    <property type="match status" value="1"/>
</dbReference>
<dbReference type="GO" id="GO:0008270">
    <property type="term" value="F:zinc ion binding"/>
    <property type="evidence" value="ECO:0007669"/>
    <property type="project" value="InterPro"/>
</dbReference>
<dbReference type="PROSITE" id="PS52035">
    <property type="entry name" value="PEPTIDASE_M14"/>
    <property type="match status" value="1"/>
</dbReference>
<dbReference type="InterPro" id="IPR050821">
    <property type="entry name" value="Cytosolic_carboxypeptidase"/>
</dbReference>
<evidence type="ECO:0000259" key="5">
    <source>
        <dbReference type="PROSITE" id="PS52035"/>
    </source>
</evidence>
<feature type="region of interest" description="Disordered" evidence="4">
    <location>
        <begin position="431"/>
        <end position="452"/>
    </location>
</feature>
<comment type="similarity">
    <text evidence="2 3">Belongs to the peptidase M14 family.</text>
</comment>
<name>A9V2Z0_MONBE</name>
<dbReference type="GO" id="GO:0005737">
    <property type="term" value="C:cytoplasm"/>
    <property type="evidence" value="ECO:0000318"/>
    <property type="project" value="GO_Central"/>
</dbReference>
<proteinExistence type="inferred from homology"/>
<dbReference type="GO" id="GO:0015630">
    <property type="term" value="C:microtubule cytoskeleton"/>
    <property type="evidence" value="ECO:0000318"/>
    <property type="project" value="GO_Central"/>
</dbReference>
<dbReference type="Proteomes" id="UP000001357">
    <property type="component" value="Unassembled WGS sequence"/>
</dbReference>
<dbReference type="AlphaFoldDB" id="A9V2Z0"/>
<dbReference type="PANTHER" id="PTHR12756">
    <property type="entry name" value="CYTOSOLIC CARBOXYPEPTIDASE"/>
    <property type="match status" value="1"/>
</dbReference>
<protein>
    <recommendedName>
        <fullName evidence="5">Peptidase M14 domain-containing protein</fullName>
    </recommendedName>
</protein>
<reference evidence="6 7" key="1">
    <citation type="journal article" date="2008" name="Nature">
        <title>The genome of the choanoflagellate Monosiga brevicollis and the origin of metazoans.</title>
        <authorList>
            <consortium name="JGI Sequencing"/>
            <person name="King N."/>
            <person name="Westbrook M.J."/>
            <person name="Young S.L."/>
            <person name="Kuo A."/>
            <person name="Abedin M."/>
            <person name="Chapman J."/>
            <person name="Fairclough S."/>
            <person name="Hellsten U."/>
            <person name="Isogai Y."/>
            <person name="Letunic I."/>
            <person name="Marr M."/>
            <person name="Pincus D."/>
            <person name="Putnam N."/>
            <person name="Rokas A."/>
            <person name="Wright K.J."/>
            <person name="Zuzow R."/>
            <person name="Dirks W."/>
            <person name="Good M."/>
            <person name="Goodstein D."/>
            <person name="Lemons D."/>
            <person name="Li W."/>
            <person name="Lyons J.B."/>
            <person name="Morris A."/>
            <person name="Nichols S."/>
            <person name="Richter D.J."/>
            <person name="Salamov A."/>
            <person name="Bork P."/>
            <person name="Lim W.A."/>
            <person name="Manning G."/>
            <person name="Miller W.T."/>
            <person name="McGinnis W."/>
            <person name="Shapiro H."/>
            <person name="Tjian R."/>
            <person name="Grigoriev I.V."/>
            <person name="Rokhsar D."/>
        </authorList>
    </citation>
    <scope>NUCLEOTIDE SEQUENCE [LARGE SCALE GENOMIC DNA]</scope>
    <source>
        <strain evidence="7">MX1 / ATCC 50154</strain>
    </source>
</reference>
<organism evidence="6 7">
    <name type="scientific">Monosiga brevicollis</name>
    <name type="common">Choanoflagellate</name>
    <dbReference type="NCBI Taxonomy" id="81824"/>
    <lineage>
        <taxon>Eukaryota</taxon>
        <taxon>Choanoflagellata</taxon>
        <taxon>Craspedida</taxon>
        <taxon>Salpingoecidae</taxon>
        <taxon>Monosiga</taxon>
    </lineage>
</organism>
<evidence type="ECO:0000313" key="7">
    <source>
        <dbReference type="Proteomes" id="UP000001357"/>
    </source>
</evidence>
<evidence type="ECO:0000256" key="1">
    <source>
        <dbReference type="ARBA" id="ARBA00001947"/>
    </source>
</evidence>
<gene>
    <name evidence="6" type="ORF">MONBRDRAFT_37633</name>
</gene>
<dbReference type="GeneID" id="5892393"/>
<evidence type="ECO:0000256" key="4">
    <source>
        <dbReference type="SAM" id="MobiDB-lite"/>
    </source>
</evidence>
<dbReference type="InterPro" id="IPR000834">
    <property type="entry name" value="Peptidase_M14"/>
</dbReference>
<evidence type="ECO:0000256" key="3">
    <source>
        <dbReference type="PROSITE-ProRule" id="PRU01379"/>
    </source>
</evidence>
<comment type="cofactor">
    <cofactor evidence="1">
        <name>Zn(2+)</name>
        <dbReference type="ChEBI" id="CHEBI:29105"/>
    </cofactor>
</comment>
<dbReference type="InterPro" id="IPR040626">
    <property type="entry name" value="Pepdidase_M14_N"/>
</dbReference>
<evidence type="ECO:0000313" key="6">
    <source>
        <dbReference type="EMBL" id="EDQ88098.1"/>
    </source>
</evidence>
<dbReference type="RefSeq" id="XP_001747174.1">
    <property type="nucleotide sequence ID" value="XM_001747122.1"/>
</dbReference>
<dbReference type="GO" id="GO:0004181">
    <property type="term" value="F:metallocarboxypeptidase activity"/>
    <property type="evidence" value="ECO:0000318"/>
    <property type="project" value="GO_Central"/>
</dbReference>
<dbReference type="SUPFAM" id="SSF53187">
    <property type="entry name" value="Zn-dependent exopeptidases"/>
    <property type="match status" value="1"/>
</dbReference>
<dbReference type="GO" id="GO:0006508">
    <property type="term" value="P:proteolysis"/>
    <property type="evidence" value="ECO:0007669"/>
    <property type="project" value="InterPro"/>
</dbReference>
<dbReference type="KEGG" id="mbr:MONBRDRAFT_37633"/>
<dbReference type="InParanoid" id="A9V2Z0"/>
<sequence length="452" mass="50203">MATTGEMQARAGLLDPAANVYFSSVFDSGNGVLMGGEVPESGPVVARVSIAKEPFTEGTDKRHHKQWFYFQLSNVLGRACQVELHVGETSYPDAWTGYWATYSIDQVNWLRAPTQYDAERLTVTFNVEALTANRVYFAYFTPYAYEQHRQLVAEVVQGLGKVPAFQAQHEVVAQSVQGRDIDLFRFGTGPLQVWIIARQHPGESMAEWYMQGLLKELLAADPAGDIAALLQQVTLNLVPNMNPDGSFLGHLRTNAVGANLNREWGATGDYAAPTLERSPEVYGLCQKLERVGCDLFMDVHGDEELPHIFFAGTQGVPRWSPRLAVLYHQFTAAQLKASPHFQTKHGYGNDEPGKANLAICGDAVAQRYDCLAVTLEMPFKAVLREPDMVRGWNPERIHAFAATLFPTLTQVAPMLRAEFPFPNVECNPAQLPDWTQPGYENPPSEEVWPTTA</sequence>
<keyword evidence="7" id="KW-1185">Reference proteome</keyword>
<dbReference type="GO" id="GO:0015631">
    <property type="term" value="F:tubulin binding"/>
    <property type="evidence" value="ECO:0000318"/>
    <property type="project" value="GO_Central"/>
</dbReference>
<dbReference type="Pfam" id="PF00246">
    <property type="entry name" value="Peptidase_M14"/>
    <property type="match status" value="1"/>
</dbReference>
<dbReference type="Pfam" id="PF18027">
    <property type="entry name" value="Pepdidase_M14_N"/>
    <property type="match status" value="1"/>
</dbReference>
<dbReference type="eggNOG" id="KOG3641">
    <property type="taxonomic scope" value="Eukaryota"/>
</dbReference>
<dbReference type="OMA" id="SMASWWM"/>
<evidence type="ECO:0000256" key="2">
    <source>
        <dbReference type="ARBA" id="ARBA00005988"/>
    </source>
</evidence>
<dbReference type="Gene3D" id="2.60.40.3120">
    <property type="match status" value="1"/>
</dbReference>
<dbReference type="EMBL" id="CH991556">
    <property type="protein sequence ID" value="EDQ88098.1"/>
    <property type="molecule type" value="Genomic_DNA"/>
</dbReference>
<feature type="domain" description="Peptidase M14" evidence="5">
    <location>
        <begin position="141"/>
        <end position="402"/>
    </location>
</feature>
<dbReference type="CDD" id="cd06234">
    <property type="entry name" value="M14_PaCCP-like"/>
    <property type="match status" value="1"/>
</dbReference>
<dbReference type="Gene3D" id="3.40.630.10">
    <property type="entry name" value="Zn peptidases"/>
    <property type="match status" value="1"/>
</dbReference>